<reference evidence="1 2" key="1">
    <citation type="journal article" date="2022" name="DNA Res.">
        <title>Chromosomal-level genome assembly of the orchid tree Bauhinia variegata (Leguminosae; Cercidoideae) supports the allotetraploid origin hypothesis of Bauhinia.</title>
        <authorList>
            <person name="Zhong Y."/>
            <person name="Chen Y."/>
            <person name="Zheng D."/>
            <person name="Pang J."/>
            <person name="Liu Y."/>
            <person name="Luo S."/>
            <person name="Meng S."/>
            <person name="Qian L."/>
            <person name="Wei D."/>
            <person name="Dai S."/>
            <person name="Zhou R."/>
        </authorList>
    </citation>
    <scope>NUCLEOTIDE SEQUENCE [LARGE SCALE GENOMIC DNA]</scope>
    <source>
        <strain evidence="1">BV-YZ2020</strain>
    </source>
</reference>
<organism evidence="1 2">
    <name type="scientific">Bauhinia variegata</name>
    <name type="common">Purple orchid tree</name>
    <name type="synonym">Phanera variegata</name>
    <dbReference type="NCBI Taxonomy" id="167791"/>
    <lineage>
        <taxon>Eukaryota</taxon>
        <taxon>Viridiplantae</taxon>
        <taxon>Streptophyta</taxon>
        <taxon>Embryophyta</taxon>
        <taxon>Tracheophyta</taxon>
        <taxon>Spermatophyta</taxon>
        <taxon>Magnoliopsida</taxon>
        <taxon>eudicotyledons</taxon>
        <taxon>Gunneridae</taxon>
        <taxon>Pentapetalae</taxon>
        <taxon>rosids</taxon>
        <taxon>fabids</taxon>
        <taxon>Fabales</taxon>
        <taxon>Fabaceae</taxon>
        <taxon>Cercidoideae</taxon>
        <taxon>Cercideae</taxon>
        <taxon>Bauhiniinae</taxon>
        <taxon>Bauhinia</taxon>
    </lineage>
</organism>
<name>A0ACB9KHP7_BAUVA</name>
<dbReference type="EMBL" id="CM039439">
    <property type="protein sequence ID" value="KAI4296754.1"/>
    <property type="molecule type" value="Genomic_DNA"/>
</dbReference>
<comment type="caution">
    <text evidence="1">The sequence shown here is derived from an EMBL/GenBank/DDBJ whole genome shotgun (WGS) entry which is preliminary data.</text>
</comment>
<evidence type="ECO:0000313" key="1">
    <source>
        <dbReference type="EMBL" id="KAI4296754.1"/>
    </source>
</evidence>
<dbReference type="Proteomes" id="UP000828941">
    <property type="component" value="Chromosome 14"/>
</dbReference>
<sequence>MWWDEVVCSHWKAKESGGKNSIRTQTEIKEKEVCGERGSNTRPPDLQSGALPTELSPQMHQPGIEPGSVPWQGTILPLDHWCLMSADAEL</sequence>
<accession>A0ACB9KHP7</accession>
<proteinExistence type="predicted"/>
<gene>
    <name evidence="1" type="ORF">L6164_036682</name>
</gene>
<keyword evidence="2" id="KW-1185">Reference proteome</keyword>
<evidence type="ECO:0000313" key="2">
    <source>
        <dbReference type="Proteomes" id="UP000828941"/>
    </source>
</evidence>
<protein>
    <submittedName>
        <fullName evidence="1">Uncharacterized protein</fullName>
    </submittedName>
</protein>